<feature type="region of interest" description="Disordered" evidence="1">
    <location>
        <begin position="296"/>
        <end position="315"/>
    </location>
</feature>
<reference evidence="4 5" key="1">
    <citation type="submission" date="2021-03" db="EMBL/GenBank/DDBJ databases">
        <title>Five novel Rahnella species.</title>
        <authorList>
            <person name="Brady C."/>
            <person name="Asselin J."/>
            <person name="Beer S."/>
            <person name="Bruberg M.B."/>
            <person name="Crampton B."/>
            <person name="Venter S."/>
            <person name="Arnold D."/>
            <person name="Denman S."/>
        </authorList>
    </citation>
    <scope>NUCLEOTIDE SEQUENCE [LARGE SCALE GENOMIC DNA]</scope>
    <source>
        <strain evidence="4 5">L72c</strain>
    </source>
</reference>
<gene>
    <name evidence="4" type="ORF">J1786_21395</name>
</gene>
<name>A0ABS6L6E8_9GAMM</name>
<dbReference type="Pfam" id="PF21722">
    <property type="entry name" value="Gly_rich_2"/>
    <property type="match status" value="1"/>
</dbReference>
<dbReference type="RefSeq" id="WP_217139192.1">
    <property type="nucleotide sequence ID" value="NZ_JAFMOU010000072.1"/>
</dbReference>
<evidence type="ECO:0000313" key="5">
    <source>
        <dbReference type="Proteomes" id="UP000699865"/>
    </source>
</evidence>
<protein>
    <recommendedName>
        <fullName evidence="3">Glycine-rich domain-containing protein</fullName>
    </recommendedName>
</protein>
<dbReference type="EMBL" id="JAFMOU010000072">
    <property type="protein sequence ID" value="MBU9837359.1"/>
    <property type="molecule type" value="Genomic_DNA"/>
</dbReference>
<feature type="domain" description="Glycine-rich" evidence="3">
    <location>
        <begin position="152"/>
        <end position="331"/>
    </location>
</feature>
<evidence type="ECO:0000256" key="1">
    <source>
        <dbReference type="SAM" id="MobiDB-lite"/>
    </source>
</evidence>
<comment type="caution">
    <text evidence="4">The sequence shown here is derived from an EMBL/GenBank/DDBJ whole genome shotgun (WGS) entry which is preliminary data.</text>
</comment>
<evidence type="ECO:0000313" key="4">
    <source>
        <dbReference type="EMBL" id="MBU9837359.1"/>
    </source>
</evidence>
<keyword evidence="2" id="KW-0732">Signal</keyword>
<feature type="signal peptide" evidence="2">
    <location>
        <begin position="1"/>
        <end position="16"/>
    </location>
</feature>
<accession>A0ABS6L6E8</accession>
<evidence type="ECO:0000259" key="3">
    <source>
        <dbReference type="Pfam" id="PF21722"/>
    </source>
</evidence>
<dbReference type="Proteomes" id="UP000699865">
    <property type="component" value="Unassembled WGS sequence"/>
</dbReference>
<keyword evidence="5" id="KW-1185">Reference proteome</keyword>
<feature type="compositionally biased region" description="Gly residues" evidence="1">
    <location>
        <begin position="299"/>
        <end position="311"/>
    </location>
</feature>
<sequence>MALTLLASNNASTVLAAGISATATALTVNTGTGALFPSPVSGTSYFKLTLLDAATGTITEIMHVTAVSGDTFTVLREQEGTTARIWSANDIAANMLTAGSLLSMLQINNNLSEIAAAGSAAQNAALKNLGSSDGTLNGRMLSAPKSFLSSALYTPTPGTTKVRVKVWGAGGGGAGVLGSSATGGAAGGAGAYAESWISIPAGTTIPVTVGSGGTAGGANSSTAGGSGGASSFGTYLTCPGGIGGAPSGGGAGATAPSSTILSSNGQSGQGVYGGVLFGGTGGAAFSSYGGLSHSSSSGDAGGFPGGGGAGSTAGQSSYGAGKGANGCIIIEEYA</sequence>
<feature type="chain" id="PRO_5045757588" description="Glycine-rich domain-containing protein" evidence="2">
    <location>
        <begin position="17"/>
        <end position="334"/>
    </location>
</feature>
<dbReference type="InterPro" id="IPR049304">
    <property type="entry name" value="Gly_rich_dom"/>
</dbReference>
<proteinExistence type="predicted"/>
<evidence type="ECO:0000256" key="2">
    <source>
        <dbReference type="SAM" id="SignalP"/>
    </source>
</evidence>
<organism evidence="4 5">
    <name type="scientific">Rahnella perminowiae</name>
    <dbReference type="NCBI Taxonomy" id="2816244"/>
    <lineage>
        <taxon>Bacteria</taxon>
        <taxon>Pseudomonadati</taxon>
        <taxon>Pseudomonadota</taxon>
        <taxon>Gammaproteobacteria</taxon>
        <taxon>Enterobacterales</taxon>
        <taxon>Yersiniaceae</taxon>
        <taxon>Rahnella</taxon>
    </lineage>
</organism>